<reference evidence="9 10" key="1">
    <citation type="submission" date="2019-11" db="EMBL/GenBank/DDBJ databases">
        <title>Genome-resolved metagenomics to study the prevalence of co-infection and intraspecific heterogeneity among plant pathogen metapopulations.</title>
        <authorList>
            <person name="Newberry E."/>
            <person name="Bhandari R."/>
            <person name="Kemble J."/>
            <person name="Sikora E."/>
            <person name="Potnis N."/>
        </authorList>
    </citation>
    <scope>NUCLEOTIDE SEQUENCE [LARGE SCALE GENOMIC DNA]</scope>
    <source>
        <strain evidence="9">Xp_Tom_Tuscaloosa_18b</strain>
    </source>
</reference>
<proteinExistence type="inferred from homology"/>
<name>A0A6P0E1V2_XANPE</name>
<dbReference type="InterPro" id="IPR051447">
    <property type="entry name" value="Lipoprotein-release_system"/>
</dbReference>
<dbReference type="PANTHER" id="PTHR30489">
    <property type="entry name" value="LIPOPROTEIN-RELEASING SYSTEM TRANSMEMBRANE PROTEIN LOLE"/>
    <property type="match status" value="1"/>
</dbReference>
<dbReference type="AlphaFoldDB" id="A0A6P0E1V2"/>
<feature type="transmembrane region" description="Helical" evidence="7">
    <location>
        <begin position="43"/>
        <end position="70"/>
    </location>
</feature>
<keyword evidence="5 7" id="KW-1133">Transmembrane helix</keyword>
<feature type="non-terminal residue" evidence="9">
    <location>
        <position position="1"/>
    </location>
</feature>
<accession>A0A6P0E1V2</accession>
<evidence type="ECO:0000256" key="4">
    <source>
        <dbReference type="ARBA" id="ARBA00022692"/>
    </source>
</evidence>
<evidence type="ECO:0000313" key="10">
    <source>
        <dbReference type="Proteomes" id="UP000471082"/>
    </source>
</evidence>
<dbReference type="GO" id="GO:0098797">
    <property type="term" value="C:plasma membrane protein complex"/>
    <property type="evidence" value="ECO:0007669"/>
    <property type="project" value="TreeGrafter"/>
</dbReference>
<sequence length="143" mass="15490">MGILLSLIVAMGAFNLVSSQVMLVTDKQADIAILRTLGLSPGGVMQVFMVQGSLIGFMGTFMGVIGGIVLTFNLERILGVIETIFSVKLLPEDVYYITGLPTDMQTQDVVVITVVALVMSFLATLYPAWRASRTQPAEALRYE</sequence>
<dbReference type="GO" id="GO:0044874">
    <property type="term" value="P:lipoprotein localization to outer membrane"/>
    <property type="evidence" value="ECO:0007669"/>
    <property type="project" value="TreeGrafter"/>
</dbReference>
<comment type="caution">
    <text evidence="9">The sequence shown here is derived from an EMBL/GenBank/DDBJ whole genome shotgun (WGS) entry which is preliminary data.</text>
</comment>
<comment type="similarity">
    <text evidence="2">Belongs to the ABC-4 integral membrane protein family. LolC/E subfamily.</text>
</comment>
<comment type="subcellular location">
    <subcellularLocation>
        <location evidence="1">Cell membrane</location>
        <topology evidence="1">Multi-pass membrane protein</topology>
    </subcellularLocation>
</comment>
<dbReference type="Proteomes" id="UP000471082">
    <property type="component" value="Unassembled WGS sequence"/>
</dbReference>
<keyword evidence="4 7" id="KW-0812">Transmembrane</keyword>
<evidence type="ECO:0000256" key="5">
    <source>
        <dbReference type="ARBA" id="ARBA00022989"/>
    </source>
</evidence>
<feature type="transmembrane region" description="Helical" evidence="7">
    <location>
        <begin position="109"/>
        <end position="129"/>
    </location>
</feature>
<dbReference type="EMBL" id="JAAGYU010000047">
    <property type="protein sequence ID" value="NEL76926.1"/>
    <property type="molecule type" value="Genomic_DNA"/>
</dbReference>
<gene>
    <name evidence="9" type="ORF">G3W61_11770</name>
</gene>
<evidence type="ECO:0000256" key="7">
    <source>
        <dbReference type="SAM" id="Phobius"/>
    </source>
</evidence>
<evidence type="ECO:0000313" key="9">
    <source>
        <dbReference type="EMBL" id="NEL76926.1"/>
    </source>
</evidence>
<evidence type="ECO:0000256" key="6">
    <source>
        <dbReference type="ARBA" id="ARBA00023136"/>
    </source>
</evidence>
<keyword evidence="3" id="KW-1003">Cell membrane</keyword>
<organism evidence="9 10">
    <name type="scientific">Xanthomonas perforans</name>
    <dbReference type="NCBI Taxonomy" id="442694"/>
    <lineage>
        <taxon>Bacteria</taxon>
        <taxon>Pseudomonadati</taxon>
        <taxon>Pseudomonadota</taxon>
        <taxon>Gammaproteobacteria</taxon>
        <taxon>Lysobacterales</taxon>
        <taxon>Lysobacteraceae</taxon>
        <taxon>Xanthomonas</taxon>
    </lineage>
</organism>
<protein>
    <submittedName>
        <fullName evidence="9">FtsX-like permease family protein</fullName>
    </submittedName>
</protein>
<evidence type="ECO:0000259" key="8">
    <source>
        <dbReference type="Pfam" id="PF02687"/>
    </source>
</evidence>
<evidence type="ECO:0000256" key="2">
    <source>
        <dbReference type="ARBA" id="ARBA00005236"/>
    </source>
</evidence>
<dbReference type="InterPro" id="IPR003838">
    <property type="entry name" value="ABC3_permease_C"/>
</dbReference>
<keyword evidence="6 7" id="KW-0472">Membrane</keyword>
<evidence type="ECO:0000256" key="1">
    <source>
        <dbReference type="ARBA" id="ARBA00004651"/>
    </source>
</evidence>
<dbReference type="PANTHER" id="PTHR30489:SF0">
    <property type="entry name" value="LIPOPROTEIN-RELEASING SYSTEM TRANSMEMBRANE PROTEIN LOLE"/>
    <property type="match status" value="1"/>
</dbReference>
<evidence type="ECO:0000256" key="3">
    <source>
        <dbReference type="ARBA" id="ARBA00022475"/>
    </source>
</evidence>
<dbReference type="Pfam" id="PF02687">
    <property type="entry name" value="FtsX"/>
    <property type="match status" value="1"/>
</dbReference>
<feature type="domain" description="ABC3 transporter permease C-terminal" evidence="8">
    <location>
        <begin position="3"/>
        <end position="136"/>
    </location>
</feature>
<feature type="transmembrane region" description="Helical" evidence="7">
    <location>
        <begin position="77"/>
        <end position="97"/>
    </location>
</feature>